<dbReference type="GO" id="GO:0003924">
    <property type="term" value="F:GTPase activity"/>
    <property type="evidence" value="ECO:0007669"/>
    <property type="project" value="InterPro"/>
</dbReference>
<dbReference type="PROSITE" id="PS50888">
    <property type="entry name" value="BHLH"/>
    <property type="match status" value="1"/>
</dbReference>
<dbReference type="InterPro" id="IPR027417">
    <property type="entry name" value="P-loop_NTPase"/>
</dbReference>
<dbReference type="GO" id="GO:0003700">
    <property type="term" value="F:DNA-binding transcription factor activity"/>
    <property type="evidence" value="ECO:0007669"/>
    <property type="project" value="TreeGrafter"/>
</dbReference>
<accession>A0A5D2UBC7</accession>
<dbReference type="PANTHER" id="PTHR12565:SF450">
    <property type="entry name" value="TRANSCRIPTION FACTOR BHLH63-LIKE"/>
    <property type="match status" value="1"/>
</dbReference>
<dbReference type="GO" id="GO:0005525">
    <property type="term" value="F:GTP binding"/>
    <property type="evidence" value="ECO:0007669"/>
    <property type="project" value="UniProtKB-KW"/>
</dbReference>
<dbReference type="Gene3D" id="3.40.50.300">
    <property type="entry name" value="P-loop containing nucleotide triphosphate hydrolases"/>
    <property type="match status" value="1"/>
</dbReference>
<dbReference type="SMART" id="SM00178">
    <property type="entry name" value="SAR"/>
    <property type="match status" value="1"/>
</dbReference>
<dbReference type="Proteomes" id="UP000323597">
    <property type="component" value="Chromosome D07"/>
</dbReference>
<comment type="subcellular location">
    <subcellularLocation>
        <location evidence="1">Nucleus</location>
    </subcellularLocation>
</comment>
<evidence type="ECO:0000256" key="5">
    <source>
        <dbReference type="ARBA" id="ARBA00023163"/>
    </source>
</evidence>
<dbReference type="EMBL" id="CM017655">
    <property type="protein sequence ID" value="TYI74358.1"/>
    <property type="molecule type" value="Genomic_DNA"/>
</dbReference>
<dbReference type="PANTHER" id="PTHR12565">
    <property type="entry name" value="STEROL REGULATORY ELEMENT-BINDING PROTEIN"/>
    <property type="match status" value="1"/>
</dbReference>
<evidence type="ECO:0000313" key="9">
    <source>
        <dbReference type="Proteomes" id="UP000323597"/>
    </source>
</evidence>
<reference evidence="8 9" key="1">
    <citation type="submission" date="2019-07" db="EMBL/GenBank/DDBJ databases">
        <title>WGS assembly of Gossypium mustelinum.</title>
        <authorList>
            <person name="Chen Z.J."/>
            <person name="Sreedasyam A."/>
            <person name="Ando A."/>
            <person name="Song Q."/>
            <person name="De L."/>
            <person name="Hulse-Kemp A."/>
            <person name="Ding M."/>
            <person name="Ye W."/>
            <person name="Kirkbride R."/>
            <person name="Jenkins J."/>
            <person name="Plott C."/>
            <person name="Lovell J."/>
            <person name="Lin Y.-M."/>
            <person name="Vaughn R."/>
            <person name="Liu B."/>
            <person name="Li W."/>
            <person name="Simpson S."/>
            <person name="Scheffler B."/>
            <person name="Saski C."/>
            <person name="Grover C."/>
            <person name="Hu G."/>
            <person name="Conover J."/>
            <person name="Carlson J."/>
            <person name="Shu S."/>
            <person name="Boston L."/>
            <person name="Williams M."/>
            <person name="Peterson D."/>
            <person name="Mcgee K."/>
            <person name="Jones D."/>
            <person name="Wendel J."/>
            <person name="Stelly D."/>
            <person name="Grimwood J."/>
            <person name="Schmutz J."/>
        </authorList>
    </citation>
    <scope>NUCLEOTIDE SEQUENCE [LARGE SCALE GENOMIC DNA]</scope>
    <source>
        <strain evidence="8">1408120.09</strain>
    </source>
</reference>
<evidence type="ECO:0000256" key="2">
    <source>
        <dbReference type="ARBA" id="ARBA00022741"/>
    </source>
</evidence>
<organism evidence="8 9">
    <name type="scientific">Gossypium mustelinum</name>
    <name type="common">Cotton</name>
    <name type="synonym">Gossypium caicoense</name>
    <dbReference type="NCBI Taxonomy" id="34275"/>
    <lineage>
        <taxon>Eukaryota</taxon>
        <taxon>Viridiplantae</taxon>
        <taxon>Streptophyta</taxon>
        <taxon>Embryophyta</taxon>
        <taxon>Tracheophyta</taxon>
        <taxon>Spermatophyta</taxon>
        <taxon>Magnoliopsida</taxon>
        <taxon>eudicotyledons</taxon>
        <taxon>Gunneridae</taxon>
        <taxon>Pentapetalae</taxon>
        <taxon>rosids</taxon>
        <taxon>malvids</taxon>
        <taxon>Malvales</taxon>
        <taxon>Malvaceae</taxon>
        <taxon>Malvoideae</taxon>
        <taxon>Gossypium</taxon>
    </lineage>
</organism>
<dbReference type="PRINTS" id="PR00328">
    <property type="entry name" value="SAR1GTPBP"/>
</dbReference>
<feature type="domain" description="BHLH" evidence="7">
    <location>
        <begin position="51"/>
        <end position="101"/>
    </location>
</feature>
<dbReference type="GO" id="GO:0005634">
    <property type="term" value="C:nucleus"/>
    <property type="evidence" value="ECO:0007669"/>
    <property type="project" value="UniProtKB-SubCell"/>
</dbReference>
<dbReference type="InterPro" id="IPR036638">
    <property type="entry name" value="HLH_DNA-bd_sf"/>
</dbReference>
<dbReference type="SMART" id="SM00353">
    <property type="entry name" value="HLH"/>
    <property type="match status" value="1"/>
</dbReference>
<evidence type="ECO:0000313" key="8">
    <source>
        <dbReference type="EMBL" id="TYI74358.1"/>
    </source>
</evidence>
<dbReference type="InterPro" id="IPR006689">
    <property type="entry name" value="Small_GTPase_ARF/SAR"/>
</dbReference>
<dbReference type="GO" id="GO:0046983">
    <property type="term" value="F:protein dimerization activity"/>
    <property type="evidence" value="ECO:0007669"/>
    <property type="project" value="InterPro"/>
</dbReference>
<evidence type="ECO:0000256" key="1">
    <source>
        <dbReference type="ARBA" id="ARBA00004123"/>
    </source>
</evidence>
<keyword evidence="3" id="KW-0805">Transcription regulation</keyword>
<proteinExistence type="predicted"/>
<sequence>MINETKACSEFKLLLLKRLVQHQPTQYPTLEELSIGMIKFKAFDLGCHQIARRVWKDYYAKVRREKISERMKYLQDLVPGCNKITDKAGMLNEIINYVQSLQRQVEVKNNRERTYGFVFKGKTETTFIQFKHIYRVEKEGFSLTRSKLRTRLIG</sequence>
<keyword evidence="2" id="KW-0547">Nucleotide-binding</keyword>
<dbReference type="InterPro" id="IPR024097">
    <property type="entry name" value="bHLH_ZIP_TF"/>
</dbReference>
<keyword evidence="5" id="KW-0804">Transcription</keyword>
<evidence type="ECO:0000256" key="4">
    <source>
        <dbReference type="ARBA" id="ARBA00023134"/>
    </source>
</evidence>
<dbReference type="SUPFAM" id="SSF47459">
    <property type="entry name" value="HLH, helix-loop-helix DNA-binding domain"/>
    <property type="match status" value="1"/>
</dbReference>
<evidence type="ECO:0000256" key="3">
    <source>
        <dbReference type="ARBA" id="ARBA00023015"/>
    </source>
</evidence>
<keyword evidence="9" id="KW-1185">Reference proteome</keyword>
<evidence type="ECO:0000256" key="6">
    <source>
        <dbReference type="ARBA" id="ARBA00023242"/>
    </source>
</evidence>
<name>A0A5D2UBC7_GOSMU</name>
<gene>
    <name evidence="8" type="ORF">E1A91_D07G194600v1</name>
</gene>
<dbReference type="Pfam" id="PF00025">
    <property type="entry name" value="Arf"/>
    <property type="match status" value="1"/>
</dbReference>
<keyword evidence="4" id="KW-0342">GTP-binding</keyword>
<dbReference type="InterPro" id="IPR011598">
    <property type="entry name" value="bHLH_dom"/>
</dbReference>
<dbReference type="AlphaFoldDB" id="A0A5D2UBC7"/>
<keyword evidence="6" id="KW-0539">Nucleus</keyword>
<evidence type="ECO:0000259" key="7">
    <source>
        <dbReference type="PROSITE" id="PS50888"/>
    </source>
</evidence>
<dbReference type="Gene3D" id="4.10.280.10">
    <property type="entry name" value="Helix-loop-helix DNA-binding domain"/>
    <property type="match status" value="1"/>
</dbReference>
<protein>
    <recommendedName>
        <fullName evidence="7">BHLH domain-containing protein</fullName>
    </recommendedName>
</protein>